<evidence type="ECO:0000256" key="4">
    <source>
        <dbReference type="ARBA" id="ARBA00022898"/>
    </source>
</evidence>
<dbReference type="AlphaFoldDB" id="A0A2T0X0X2"/>
<evidence type="ECO:0000256" key="3">
    <source>
        <dbReference type="ARBA" id="ARBA00011881"/>
    </source>
</evidence>
<dbReference type="RefSeq" id="WP_106160288.1">
    <property type="nucleotide sequence ID" value="NZ_PVTT01000002.1"/>
</dbReference>
<dbReference type="EMBL" id="PVTT01000002">
    <property type="protein sequence ID" value="PRY92603.1"/>
    <property type="molecule type" value="Genomic_DNA"/>
</dbReference>
<dbReference type="InterPro" id="IPR015421">
    <property type="entry name" value="PyrdxlP-dep_Trfase_major"/>
</dbReference>
<evidence type="ECO:0000313" key="6">
    <source>
        <dbReference type="EMBL" id="PRY92603.1"/>
    </source>
</evidence>
<dbReference type="InterPro" id="IPR015424">
    <property type="entry name" value="PyrdxlP-dep_Trfase"/>
</dbReference>
<dbReference type="PANTHER" id="PTHR48097">
    <property type="entry name" value="L-THREONINE ALDOLASE-RELATED"/>
    <property type="match status" value="1"/>
</dbReference>
<dbReference type="SUPFAM" id="SSF53383">
    <property type="entry name" value="PLP-dependent transferases"/>
    <property type="match status" value="1"/>
</dbReference>
<comment type="cofactor">
    <cofactor evidence="1">
        <name>pyridoxal 5'-phosphate</name>
        <dbReference type="ChEBI" id="CHEBI:597326"/>
    </cofactor>
</comment>
<comment type="subunit">
    <text evidence="3">Homotetramer.</text>
</comment>
<evidence type="ECO:0000313" key="7">
    <source>
        <dbReference type="Proteomes" id="UP000238801"/>
    </source>
</evidence>
<dbReference type="Gene3D" id="3.90.1150.10">
    <property type="entry name" value="Aspartate Aminotransferase, domain 1"/>
    <property type="match status" value="1"/>
</dbReference>
<evidence type="ECO:0000256" key="1">
    <source>
        <dbReference type="ARBA" id="ARBA00001933"/>
    </source>
</evidence>
<evidence type="ECO:0000259" key="5">
    <source>
        <dbReference type="Pfam" id="PF01212"/>
    </source>
</evidence>
<dbReference type="GO" id="GO:0016829">
    <property type="term" value="F:lyase activity"/>
    <property type="evidence" value="ECO:0007669"/>
    <property type="project" value="InterPro"/>
</dbReference>
<gene>
    <name evidence="6" type="ORF">BCF33_1453</name>
</gene>
<accession>A0A2T0X0X2</accession>
<comment type="similarity">
    <text evidence="2">Belongs to the threonine aldolase family.</text>
</comment>
<dbReference type="GO" id="GO:0006520">
    <property type="term" value="P:amino acid metabolic process"/>
    <property type="evidence" value="ECO:0007669"/>
    <property type="project" value="InterPro"/>
</dbReference>
<comment type="caution">
    <text evidence="6">The sequence shown here is derived from an EMBL/GenBank/DDBJ whole genome shotgun (WGS) entry which is preliminary data.</text>
</comment>
<dbReference type="Proteomes" id="UP000238801">
    <property type="component" value="Unassembled WGS sequence"/>
</dbReference>
<evidence type="ECO:0000256" key="2">
    <source>
        <dbReference type="ARBA" id="ARBA00006966"/>
    </source>
</evidence>
<sequence length="340" mass="36619">MNFASDNTGPVHPKVWEALRAADEGHAGAYGAELEMEAVGERLRELLGWPDASVRLVATGTAGNSLALACLAKPWSAIFCSEDAHVHKDECNAPEFFTGGAKLTLVPSPDGRMAPGDLAAAIAREEARGVHGPQRGPVTVTQATELGTVHSLDHLAALRGAAGKLPLHMDGARFANALVSLGCGPDEMVRDFDAVTFGATKNGAMGVEAVVFQDPSHDWEFQLRRKRGAHLFSKHRYLSAQMAGYLDVWERNARHANAMATALVDGLQGKGIEIAHAVEANLLFPRLPAGEVLRLWDAGVRFYPWEGEPSEDRPEETVLCRMVCGWTTTEEEIEGLLGLL</sequence>
<reference evidence="6 7" key="1">
    <citation type="submission" date="2018-03" db="EMBL/GenBank/DDBJ databases">
        <title>Genomic Encyclopedia of Archaeal and Bacterial Type Strains, Phase II (KMG-II): from individual species to whole genera.</title>
        <authorList>
            <person name="Goeker M."/>
        </authorList>
    </citation>
    <scope>NUCLEOTIDE SEQUENCE [LARGE SCALE GENOMIC DNA]</scope>
    <source>
        <strain evidence="6 7">DSM 29318</strain>
    </source>
</reference>
<protein>
    <submittedName>
        <fullName evidence="6">L-threonine aldolase</fullName>
    </submittedName>
</protein>
<organism evidence="6 7">
    <name type="scientific">Hasllibacter halocynthiae</name>
    <dbReference type="NCBI Taxonomy" id="595589"/>
    <lineage>
        <taxon>Bacteria</taxon>
        <taxon>Pseudomonadati</taxon>
        <taxon>Pseudomonadota</taxon>
        <taxon>Alphaproteobacteria</taxon>
        <taxon>Rhodobacterales</taxon>
        <taxon>Roseobacteraceae</taxon>
        <taxon>Hasllibacter</taxon>
    </lineage>
</organism>
<keyword evidence="7" id="KW-1185">Reference proteome</keyword>
<proteinExistence type="inferred from homology"/>
<dbReference type="Pfam" id="PF01212">
    <property type="entry name" value="Beta_elim_lyase"/>
    <property type="match status" value="1"/>
</dbReference>
<dbReference type="Gene3D" id="3.40.640.10">
    <property type="entry name" value="Type I PLP-dependent aspartate aminotransferase-like (Major domain)"/>
    <property type="match status" value="1"/>
</dbReference>
<dbReference type="InterPro" id="IPR015422">
    <property type="entry name" value="PyrdxlP-dep_Trfase_small"/>
</dbReference>
<dbReference type="PANTHER" id="PTHR48097:SF5">
    <property type="entry name" value="LOW SPECIFICITY L-THREONINE ALDOLASE"/>
    <property type="match status" value="1"/>
</dbReference>
<dbReference type="OrthoDB" id="9774495at2"/>
<keyword evidence="4" id="KW-0663">Pyridoxal phosphate</keyword>
<feature type="domain" description="Aromatic amino acid beta-eliminating lyase/threonine aldolase" evidence="5">
    <location>
        <begin position="3"/>
        <end position="283"/>
    </location>
</feature>
<dbReference type="InterPro" id="IPR001597">
    <property type="entry name" value="ArAA_b-elim_lyase/Thr_aldolase"/>
</dbReference>
<name>A0A2T0X0X2_9RHOB</name>